<gene>
    <name evidence="9" type="ORF">B0I31_11713</name>
</gene>
<comment type="caution">
    <text evidence="9">The sequence shown here is derived from an EMBL/GenBank/DDBJ whole genome shotgun (WGS) entry which is preliminary data.</text>
</comment>
<dbReference type="Pfam" id="PF02668">
    <property type="entry name" value="TauD"/>
    <property type="match status" value="1"/>
</dbReference>
<feature type="binding site" evidence="7">
    <location>
        <position position="285"/>
    </location>
    <ligand>
        <name>Fe cation</name>
        <dbReference type="ChEBI" id="CHEBI:24875"/>
    </ligand>
</feature>
<dbReference type="Proteomes" id="UP000241118">
    <property type="component" value="Unassembled WGS sequence"/>
</dbReference>
<evidence type="ECO:0000313" key="10">
    <source>
        <dbReference type="Proteomes" id="UP000241118"/>
    </source>
</evidence>
<reference evidence="9 10" key="1">
    <citation type="submission" date="2018-03" db="EMBL/GenBank/DDBJ databases">
        <title>Genomic Encyclopedia of Type Strains, Phase III (KMG-III): the genomes of soil and plant-associated and newly described type strains.</title>
        <authorList>
            <person name="Whitman W."/>
        </authorList>
    </citation>
    <scope>NUCLEOTIDE SEQUENCE [LARGE SCALE GENOMIC DNA]</scope>
    <source>
        <strain evidence="9 10">CGMCC 4.7097</strain>
    </source>
</reference>
<evidence type="ECO:0000256" key="2">
    <source>
        <dbReference type="ARBA" id="ARBA00008425"/>
    </source>
</evidence>
<feature type="binding site" evidence="7">
    <location>
        <position position="153"/>
    </location>
    <ligand>
        <name>Fe cation</name>
        <dbReference type="ChEBI" id="CHEBI:24875"/>
    </ligand>
</feature>
<feature type="domain" description="TauD/TfdA-like" evidence="8">
    <location>
        <begin position="70"/>
        <end position="304"/>
    </location>
</feature>
<dbReference type="GO" id="GO:0016491">
    <property type="term" value="F:oxidoreductase activity"/>
    <property type="evidence" value="ECO:0007669"/>
    <property type="project" value="UniProtKB-KW"/>
</dbReference>
<evidence type="ECO:0000259" key="8">
    <source>
        <dbReference type="Pfam" id="PF02668"/>
    </source>
</evidence>
<comment type="cofactor">
    <cofactor evidence="1">
        <name>Fe(2+)</name>
        <dbReference type="ChEBI" id="CHEBI:29033"/>
    </cofactor>
</comment>
<keyword evidence="10" id="KW-1185">Reference proteome</keyword>
<accession>A0A2P8I027</accession>
<keyword evidence="3 7" id="KW-0479">Metal-binding</keyword>
<evidence type="ECO:0000313" key="9">
    <source>
        <dbReference type="EMBL" id="PSL51819.1"/>
    </source>
</evidence>
<evidence type="ECO:0000256" key="5">
    <source>
        <dbReference type="ARBA" id="ARBA00023004"/>
    </source>
</evidence>
<comment type="similarity">
    <text evidence="2">Belongs to the clavaminate synthase family.</text>
</comment>
<dbReference type="Gene3D" id="3.60.130.10">
    <property type="entry name" value="Clavaminate synthase-like"/>
    <property type="match status" value="1"/>
</dbReference>
<dbReference type="GO" id="GO:0017000">
    <property type="term" value="P:antibiotic biosynthetic process"/>
    <property type="evidence" value="ECO:0007669"/>
    <property type="project" value="UniProtKB-KW"/>
</dbReference>
<evidence type="ECO:0000256" key="6">
    <source>
        <dbReference type="ARBA" id="ARBA00023194"/>
    </source>
</evidence>
<dbReference type="GO" id="GO:0005506">
    <property type="term" value="F:iron ion binding"/>
    <property type="evidence" value="ECO:0007669"/>
    <property type="project" value="InterPro"/>
</dbReference>
<organism evidence="9 10">
    <name type="scientific">Saccharothrix carnea</name>
    <dbReference type="NCBI Taxonomy" id="1280637"/>
    <lineage>
        <taxon>Bacteria</taxon>
        <taxon>Bacillati</taxon>
        <taxon>Actinomycetota</taxon>
        <taxon>Actinomycetes</taxon>
        <taxon>Pseudonocardiales</taxon>
        <taxon>Pseudonocardiaceae</taxon>
        <taxon>Saccharothrix</taxon>
    </lineage>
</organism>
<protein>
    <submittedName>
        <fullName evidence="9">L-asparagine oxygenase</fullName>
    </submittedName>
</protein>
<dbReference type="OrthoDB" id="3872700at2"/>
<sequence>MLLANQDTLTTATLEADEHEWLDRIARDLLDVAGGRLDSPEWVAAARRMWEDAPAPLRHALKEFRRDSGTGGALLLRNLPVDEENLPPTPKAEGSVVREATVSAAVLLLVAHGLGDPGAFRAEKSGALVQNVVPVPGKEEVQGNVGSAHLTFHTENAFHQHRPDFVLLVCVRPDHERVAELRLVCSRQVLPKLGEQARAALSSAEFVTAPPPSFGATSAAVPPRAVLHGDADDPDLCVDQAATQPVTERAVAAMAELGELFDNSFNALRLTAGDLAIVDNRVTVHGRSAFTPRYDGADRWLQRTFVFADLRRSRGHRPGDGYVLES</sequence>
<name>A0A2P8I027_SACCR</name>
<evidence type="ECO:0000256" key="1">
    <source>
        <dbReference type="ARBA" id="ARBA00001954"/>
    </source>
</evidence>
<dbReference type="InterPro" id="IPR003819">
    <property type="entry name" value="TauD/TfdA-like"/>
</dbReference>
<evidence type="ECO:0000256" key="4">
    <source>
        <dbReference type="ARBA" id="ARBA00023002"/>
    </source>
</evidence>
<dbReference type="PANTHER" id="PTHR10696:SF56">
    <property type="entry name" value="TAUD_TFDA-LIKE DOMAIN-CONTAINING PROTEIN"/>
    <property type="match status" value="1"/>
</dbReference>
<dbReference type="InterPro" id="IPR014503">
    <property type="entry name" value="Clavaminate_syn-like"/>
</dbReference>
<keyword evidence="5 7" id="KW-0408">Iron</keyword>
<keyword evidence="4" id="KW-0560">Oxidoreductase</keyword>
<dbReference type="InterPro" id="IPR050411">
    <property type="entry name" value="AlphaKG_dependent_hydroxylases"/>
</dbReference>
<dbReference type="AlphaFoldDB" id="A0A2P8I027"/>
<dbReference type="EMBL" id="PYAX01000017">
    <property type="protein sequence ID" value="PSL51819.1"/>
    <property type="molecule type" value="Genomic_DNA"/>
</dbReference>
<proteinExistence type="inferred from homology"/>
<dbReference type="PANTHER" id="PTHR10696">
    <property type="entry name" value="GAMMA-BUTYROBETAINE HYDROXYLASE-RELATED"/>
    <property type="match status" value="1"/>
</dbReference>
<dbReference type="SUPFAM" id="SSF51197">
    <property type="entry name" value="Clavaminate synthase-like"/>
    <property type="match status" value="1"/>
</dbReference>
<dbReference type="PIRSF" id="PIRSF019543">
    <property type="entry name" value="Clavaminate_syn"/>
    <property type="match status" value="1"/>
</dbReference>
<feature type="binding site" evidence="7">
    <location>
        <position position="155"/>
    </location>
    <ligand>
        <name>Fe cation</name>
        <dbReference type="ChEBI" id="CHEBI:24875"/>
    </ligand>
</feature>
<dbReference type="InterPro" id="IPR042098">
    <property type="entry name" value="TauD-like_sf"/>
</dbReference>
<evidence type="ECO:0000256" key="7">
    <source>
        <dbReference type="PIRSR" id="PIRSR019543-2"/>
    </source>
</evidence>
<keyword evidence="6" id="KW-0045">Antibiotic biosynthesis</keyword>
<evidence type="ECO:0000256" key="3">
    <source>
        <dbReference type="ARBA" id="ARBA00022723"/>
    </source>
</evidence>